<gene>
    <name evidence="2" type="ORF">H6P81_019968</name>
</gene>
<protein>
    <submittedName>
        <fullName evidence="2">Uncharacterized protein</fullName>
    </submittedName>
</protein>
<proteinExistence type="predicted"/>
<organism evidence="2 3">
    <name type="scientific">Aristolochia fimbriata</name>
    <name type="common">White veined hardy Dutchman's pipe vine</name>
    <dbReference type="NCBI Taxonomy" id="158543"/>
    <lineage>
        <taxon>Eukaryota</taxon>
        <taxon>Viridiplantae</taxon>
        <taxon>Streptophyta</taxon>
        <taxon>Embryophyta</taxon>
        <taxon>Tracheophyta</taxon>
        <taxon>Spermatophyta</taxon>
        <taxon>Magnoliopsida</taxon>
        <taxon>Magnoliidae</taxon>
        <taxon>Piperales</taxon>
        <taxon>Aristolochiaceae</taxon>
        <taxon>Aristolochia</taxon>
    </lineage>
</organism>
<feature type="compositionally biased region" description="Polar residues" evidence="1">
    <location>
        <begin position="100"/>
        <end position="118"/>
    </location>
</feature>
<dbReference type="AlphaFoldDB" id="A0AAV7DXT4"/>
<dbReference type="EMBL" id="JAINDJ010000008">
    <property type="protein sequence ID" value="KAG9439803.1"/>
    <property type="molecule type" value="Genomic_DNA"/>
</dbReference>
<evidence type="ECO:0000313" key="2">
    <source>
        <dbReference type="EMBL" id="KAG9439803.1"/>
    </source>
</evidence>
<sequence>MQAQPTLRTLKCDSNERRRPEVSHNGLQNTTSGKETQRALRTPLIGTKTTLTANPKKCPLSSTIRVIRTISTPVSITKSVQGPLPSPAEVRSSGRELGQEVTQPNPGDSSPNAQTPQVKKSIKKTRDARETSNSSGKDRFEGSN</sequence>
<feature type="compositionally biased region" description="Basic and acidic residues" evidence="1">
    <location>
        <begin position="10"/>
        <end position="22"/>
    </location>
</feature>
<evidence type="ECO:0000313" key="3">
    <source>
        <dbReference type="Proteomes" id="UP000825729"/>
    </source>
</evidence>
<evidence type="ECO:0000256" key="1">
    <source>
        <dbReference type="SAM" id="MobiDB-lite"/>
    </source>
</evidence>
<feature type="compositionally biased region" description="Basic and acidic residues" evidence="1">
    <location>
        <begin position="124"/>
        <end position="144"/>
    </location>
</feature>
<feature type="region of interest" description="Disordered" evidence="1">
    <location>
        <begin position="1"/>
        <end position="51"/>
    </location>
</feature>
<reference evidence="2 3" key="1">
    <citation type="submission" date="2021-07" db="EMBL/GenBank/DDBJ databases">
        <title>The Aristolochia fimbriata genome: insights into angiosperm evolution, floral development and chemical biosynthesis.</title>
        <authorList>
            <person name="Jiao Y."/>
        </authorList>
    </citation>
    <scope>NUCLEOTIDE SEQUENCE [LARGE SCALE GENOMIC DNA]</scope>
    <source>
        <strain evidence="2">IBCAS-2021</strain>
        <tissue evidence="2">Leaf</tissue>
    </source>
</reference>
<accession>A0AAV7DXT4</accession>
<feature type="region of interest" description="Disordered" evidence="1">
    <location>
        <begin position="72"/>
        <end position="144"/>
    </location>
</feature>
<name>A0AAV7DXT4_ARIFI</name>
<feature type="compositionally biased region" description="Polar residues" evidence="1">
    <location>
        <begin position="25"/>
        <end position="34"/>
    </location>
</feature>
<keyword evidence="3" id="KW-1185">Reference proteome</keyword>
<comment type="caution">
    <text evidence="2">The sequence shown here is derived from an EMBL/GenBank/DDBJ whole genome shotgun (WGS) entry which is preliminary data.</text>
</comment>
<dbReference type="Proteomes" id="UP000825729">
    <property type="component" value="Unassembled WGS sequence"/>
</dbReference>